<comment type="caution">
    <text evidence="2">The sequence shown here is derived from an EMBL/GenBank/DDBJ whole genome shotgun (WGS) entry which is preliminary data.</text>
</comment>
<dbReference type="EMBL" id="VBUU01000022">
    <property type="protein sequence ID" value="TLG04728.1"/>
    <property type="molecule type" value="Genomic_DNA"/>
</dbReference>
<evidence type="ECO:0000256" key="1">
    <source>
        <dbReference type="SAM" id="MobiDB-lite"/>
    </source>
</evidence>
<reference evidence="2 3" key="1">
    <citation type="submission" date="2019-05" db="EMBL/GenBank/DDBJ databases">
        <title>Genomes sequences of two Nocardia cyriacigeorgica environmental isolates, type strains Nocardia asteroides ATCC 19247 and Nocardia cyriacigeorgica DSM 44484.</title>
        <authorList>
            <person name="Vautrin F."/>
            <person name="Bergeron E."/>
            <person name="Dubost A."/>
            <person name="Abrouk D."/>
            <person name="Rodriguez Nava V."/>
            <person name="Pujic P."/>
        </authorList>
    </citation>
    <scope>NUCLEOTIDE SEQUENCE [LARGE SCALE GENOMIC DNA]</scope>
    <source>
        <strain evidence="2 3">EML 1456</strain>
    </source>
</reference>
<organism evidence="2 3">
    <name type="scientific">Nocardia cyriacigeorgica</name>
    <dbReference type="NCBI Taxonomy" id="135487"/>
    <lineage>
        <taxon>Bacteria</taxon>
        <taxon>Bacillati</taxon>
        <taxon>Actinomycetota</taxon>
        <taxon>Actinomycetes</taxon>
        <taxon>Mycobacteriales</taxon>
        <taxon>Nocardiaceae</taxon>
        <taxon>Nocardia</taxon>
    </lineage>
</organism>
<evidence type="ECO:0000313" key="2">
    <source>
        <dbReference type="EMBL" id="TLG04728.1"/>
    </source>
</evidence>
<sequence length="60" mass="6043">MAEHAAAAAFTQPVGEPEPTVTDTESAAESGFTGEACDAEIGGASAMRWTARPADFDLAG</sequence>
<gene>
    <name evidence="2" type="ORF">FEK35_20110</name>
</gene>
<evidence type="ECO:0000313" key="3">
    <source>
        <dbReference type="Proteomes" id="UP000308349"/>
    </source>
</evidence>
<dbReference type="RefSeq" id="WP_138457473.1">
    <property type="nucleotide sequence ID" value="NZ_VBUU01000022.1"/>
</dbReference>
<dbReference type="OrthoDB" id="4563967at2"/>
<protein>
    <submittedName>
        <fullName evidence="2">Uncharacterized protein</fullName>
    </submittedName>
</protein>
<dbReference type="AlphaFoldDB" id="A0A5R8PAX9"/>
<accession>A0A5R8PAX9</accession>
<feature type="region of interest" description="Disordered" evidence="1">
    <location>
        <begin position="1"/>
        <end position="32"/>
    </location>
</feature>
<name>A0A5R8PAX9_9NOCA</name>
<dbReference type="Proteomes" id="UP000308349">
    <property type="component" value="Unassembled WGS sequence"/>
</dbReference>
<proteinExistence type="predicted"/>